<evidence type="ECO:0000256" key="2">
    <source>
        <dbReference type="SAM" id="SignalP"/>
    </source>
</evidence>
<keyword evidence="2" id="KW-0732">Signal</keyword>
<organism evidence="3 4">
    <name type="scientific">Pseudaquabacterium inlustre</name>
    <dbReference type="NCBI Taxonomy" id="2984192"/>
    <lineage>
        <taxon>Bacteria</taxon>
        <taxon>Pseudomonadati</taxon>
        <taxon>Pseudomonadota</taxon>
        <taxon>Betaproteobacteria</taxon>
        <taxon>Burkholderiales</taxon>
        <taxon>Sphaerotilaceae</taxon>
        <taxon>Pseudaquabacterium</taxon>
    </lineage>
</organism>
<evidence type="ECO:0000256" key="1">
    <source>
        <dbReference type="SAM" id="Phobius"/>
    </source>
</evidence>
<keyword evidence="1" id="KW-0472">Membrane</keyword>
<dbReference type="Proteomes" id="UP001365405">
    <property type="component" value="Unassembled WGS sequence"/>
</dbReference>
<reference evidence="3 4" key="1">
    <citation type="submission" date="2024-04" db="EMBL/GenBank/DDBJ databases">
        <title>Novel species of the genus Ideonella isolated from streams.</title>
        <authorList>
            <person name="Lu H."/>
        </authorList>
    </citation>
    <scope>NUCLEOTIDE SEQUENCE [LARGE SCALE GENOMIC DNA]</scope>
    <source>
        <strain evidence="3 4">DXS22W</strain>
    </source>
</reference>
<sequence length="58" mass="6112">MMFKRLTAASLLACTTLTALAHDGHGLPGASHWHAGDALLWLAGVAVAAVVYLGDRRR</sequence>
<dbReference type="EMBL" id="JBBUTH010000009">
    <property type="protein sequence ID" value="MEK8052359.1"/>
    <property type="molecule type" value="Genomic_DNA"/>
</dbReference>
<comment type="caution">
    <text evidence="3">The sequence shown here is derived from an EMBL/GenBank/DDBJ whole genome shotgun (WGS) entry which is preliminary data.</text>
</comment>
<feature type="transmembrane region" description="Helical" evidence="1">
    <location>
        <begin position="31"/>
        <end position="53"/>
    </location>
</feature>
<accession>A0ABU9CKJ5</accession>
<feature type="signal peptide" evidence="2">
    <location>
        <begin position="1"/>
        <end position="21"/>
    </location>
</feature>
<keyword evidence="1" id="KW-1133">Transmembrane helix</keyword>
<evidence type="ECO:0000313" key="4">
    <source>
        <dbReference type="Proteomes" id="UP001365405"/>
    </source>
</evidence>
<protein>
    <submittedName>
        <fullName evidence="3">Uncharacterized protein</fullName>
    </submittedName>
</protein>
<keyword evidence="4" id="KW-1185">Reference proteome</keyword>
<feature type="chain" id="PRO_5047221323" evidence="2">
    <location>
        <begin position="22"/>
        <end position="58"/>
    </location>
</feature>
<name>A0ABU9CKJ5_9BURK</name>
<dbReference type="RefSeq" id="WP_341412069.1">
    <property type="nucleotide sequence ID" value="NZ_JBBUTH010000009.1"/>
</dbReference>
<evidence type="ECO:0000313" key="3">
    <source>
        <dbReference type="EMBL" id="MEK8052359.1"/>
    </source>
</evidence>
<proteinExistence type="predicted"/>
<gene>
    <name evidence="3" type="ORF">AACH10_19055</name>
</gene>
<keyword evidence="1" id="KW-0812">Transmembrane</keyword>